<evidence type="ECO:0000256" key="1">
    <source>
        <dbReference type="SAM" id="Phobius"/>
    </source>
</evidence>
<feature type="transmembrane region" description="Helical" evidence="1">
    <location>
        <begin position="202"/>
        <end position="219"/>
    </location>
</feature>
<evidence type="ECO:0000313" key="2">
    <source>
        <dbReference type="EMBL" id="WEA23353.1"/>
    </source>
</evidence>
<dbReference type="AlphaFoldDB" id="A0AAJ5S733"/>
<keyword evidence="1" id="KW-0812">Transmembrane</keyword>
<organism evidence="2 3">
    <name type="scientific">Pseudomonas juntendi</name>
    <dbReference type="NCBI Taxonomy" id="2666183"/>
    <lineage>
        <taxon>Bacteria</taxon>
        <taxon>Pseudomonadati</taxon>
        <taxon>Pseudomonadota</taxon>
        <taxon>Gammaproteobacteria</taxon>
        <taxon>Pseudomonadales</taxon>
        <taxon>Pseudomonadaceae</taxon>
        <taxon>Pseudomonas</taxon>
    </lineage>
</organism>
<proteinExistence type="predicted"/>
<gene>
    <name evidence="2" type="ORF">PWA60_28175</name>
</gene>
<evidence type="ECO:0000313" key="3">
    <source>
        <dbReference type="Proteomes" id="UP001217631"/>
    </source>
</evidence>
<protein>
    <recommendedName>
        <fullName evidence="4">Transmembrane protein</fullName>
    </recommendedName>
</protein>
<evidence type="ECO:0008006" key="4">
    <source>
        <dbReference type="Google" id="ProtNLM"/>
    </source>
</evidence>
<name>A0AAJ5S733_9PSED</name>
<feature type="transmembrane region" description="Helical" evidence="1">
    <location>
        <begin position="64"/>
        <end position="84"/>
    </location>
</feature>
<dbReference type="EMBL" id="CP118678">
    <property type="protein sequence ID" value="WEA23353.1"/>
    <property type="molecule type" value="Genomic_DNA"/>
</dbReference>
<reference evidence="2" key="1">
    <citation type="submission" date="2023-02" db="EMBL/GenBank/DDBJ databases">
        <title>tmexCD-toprJ-like cluster.</title>
        <authorList>
            <person name="Gao X."/>
            <person name="Wang C."/>
            <person name="Liu J."/>
        </authorList>
    </citation>
    <scope>NUCLEOTIDE SEQUENCE</scope>
    <source>
        <strain evidence="2">GDW21C697WI</strain>
        <plasmid evidence="2">pHNGDW697-1</plasmid>
    </source>
</reference>
<geneLocation type="plasmid" evidence="2 3">
    <name>pHNGDW697-1</name>
</geneLocation>
<feature type="transmembrane region" description="Helical" evidence="1">
    <location>
        <begin position="225"/>
        <end position="243"/>
    </location>
</feature>
<feature type="transmembrane region" description="Helical" evidence="1">
    <location>
        <begin position="96"/>
        <end position="118"/>
    </location>
</feature>
<sequence length="263" mass="28956">MAVQEMLGALPHVQNASLDNDSNRRDEVSVWSTVWLTLPRLLKVRQGGMFERACSRIYKIGHEVADILVFFGLVNGCVWGYDYIQAQRSLGLSTAMAGTIVALTVAAIGAAASIVTIVRLYRKEAADGFTPLSGLLITELQVQDILRSSPPGYAIAMLNGLPVMAYFEKNEIPPEGFETEKSAIEPEAVASEKPQKWWRRPVWVLITLSVLWLAIGSLLSENPDTMAVIGSCAVIGLLFNALLRRVLRCRTKRIIAQRTGATW</sequence>
<keyword evidence="2" id="KW-0614">Plasmid</keyword>
<accession>A0AAJ5S733</accession>
<keyword evidence="1" id="KW-0472">Membrane</keyword>
<dbReference type="Proteomes" id="UP001217631">
    <property type="component" value="Plasmid pHNGDW697-1"/>
</dbReference>
<dbReference type="RefSeq" id="WP_139813902.1">
    <property type="nucleotide sequence ID" value="NZ_CP118678.1"/>
</dbReference>
<keyword evidence="1" id="KW-1133">Transmembrane helix</keyword>